<dbReference type="GO" id="GO:0004553">
    <property type="term" value="F:hydrolase activity, hydrolyzing O-glycosyl compounds"/>
    <property type="evidence" value="ECO:0007669"/>
    <property type="project" value="InterPro"/>
</dbReference>
<evidence type="ECO:0000256" key="2">
    <source>
        <dbReference type="ARBA" id="ARBA00022801"/>
    </source>
</evidence>
<dbReference type="Gene3D" id="2.60.120.260">
    <property type="entry name" value="Galactose-binding domain-like"/>
    <property type="match status" value="1"/>
</dbReference>
<proteinExistence type="inferred from homology"/>
<dbReference type="SUPFAM" id="SSF49785">
    <property type="entry name" value="Galactose-binding domain-like"/>
    <property type="match status" value="4"/>
</dbReference>
<dbReference type="Pfam" id="PF02018">
    <property type="entry name" value="CBM_4_9"/>
    <property type="match status" value="1"/>
</dbReference>
<dbReference type="GO" id="GO:0005975">
    <property type="term" value="P:carbohydrate metabolic process"/>
    <property type="evidence" value="ECO:0007669"/>
    <property type="project" value="InterPro"/>
</dbReference>
<dbReference type="CDD" id="cd08023">
    <property type="entry name" value="GH16_laminarinase_like"/>
    <property type="match status" value="1"/>
</dbReference>
<dbReference type="PATRIC" id="fig|1328313.3.peg.1446"/>
<name>W7QYZ9_9ALTE</name>
<evidence type="ECO:0000313" key="4">
    <source>
        <dbReference type="EMBL" id="EWH10575.1"/>
    </source>
</evidence>
<feature type="domain" description="GH16" evidence="3">
    <location>
        <begin position="34"/>
        <end position="342"/>
    </location>
</feature>
<dbReference type="STRING" id="1328313.DS2_07078"/>
<dbReference type="EMBL" id="ARZY01000010">
    <property type="protein sequence ID" value="EWH10575.1"/>
    <property type="molecule type" value="Genomic_DNA"/>
</dbReference>
<comment type="similarity">
    <text evidence="1">Belongs to the glycosyl hydrolase 16 family.</text>
</comment>
<evidence type="ECO:0000256" key="1">
    <source>
        <dbReference type="ARBA" id="ARBA00006865"/>
    </source>
</evidence>
<comment type="caution">
    <text evidence="4">The sequence shown here is derived from an EMBL/GenBank/DDBJ whole genome shotgun (WGS) entry which is preliminary data.</text>
</comment>
<protein>
    <submittedName>
        <fullName evidence="4">Glucan endo-1,3-beta-D-glucosidase</fullName>
    </submittedName>
</protein>
<evidence type="ECO:0000313" key="5">
    <source>
        <dbReference type="Proteomes" id="UP000019276"/>
    </source>
</evidence>
<dbReference type="SUPFAM" id="SSF49899">
    <property type="entry name" value="Concanavalin A-like lectins/glucanases"/>
    <property type="match status" value="1"/>
</dbReference>
<dbReference type="AlphaFoldDB" id="W7QYZ9"/>
<dbReference type="InterPro" id="IPR000757">
    <property type="entry name" value="Beta-glucanase-like"/>
</dbReference>
<dbReference type="PANTHER" id="PTHR10963">
    <property type="entry name" value="GLYCOSYL HYDROLASE-RELATED"/>
    <property type="match status" value="1"/>
</dbReference>
<dbReference type="Pfam" id="PF00722">
    <property type="entry name" value="Glyco_hydro_16"/>
    <property type="match status" value="1"/>
</dbReference>
<dbReference type="InterPro" id="IPR008979">
    <property type="entry name" value="Galactose-bd-like_sf"/>
</dbReference>
<dbReference type="PANTHER" id="PTHR10963:SF55">
    <property type="entry name" value="GLYCOSIDE HYDROLASE FAMILY 16 PROTEIN"/>
    <property type="match status" value="1"/>
</dbReference>
<dbReference type="InterPro" id="IPR013320">
    <property type="entry name" value="ConA-like_dom_sf"/>
</dbReference>
<reference evidence="4 5" key="1">
    <citation type="journal article" date="2014" name="Genome Announc.">
        <title>Draft Genome Sequence of the Agar-Degrading Bacterium Catenovulum sp. Strain DS-2, Isolated from Intestines of Haliotis diversicolor.</title>
        <authorList>
            <person name="Shan D."/>
            <person name="Li X."/>
            <person name="Gu Z."/>
            <person name="Wei G."/>
            <person name="Gao Z."/>
            <person name="Shao Z."/>
        </authorList>
    </citation>
    <scope>NUCLEOTIDE SEQUENCE [LARGE SCALE GENOMIC DNA]</scope>
    <source>
        <strain evidence="4 5">DS-2</strain>
    </source>
</reference>
<sequence length="1058" mass="114345">MTTQLSNRNKIARLVKYGLAVTSSMLILGCTQDVETESDFTPPDITEKNSNWQLVWADEFDGTEIDTAKWTHEVNCSGGGNNELQCYTDSSENSYLQDGMLHLVAKPSSEGSKPYSSARLNTKYKGDWKYGRVEIRAKLPAGQGTFPAGWMLPTDEVYGGWPHSGEIDIFEGVNTKAIRPDGTVDSSIYGTLHYGKSWPDNDHSGKEYILPQEQNPADVFHTYAIEWEEGEIRWYINDTLYASQRSSEVRYNKDGVATGLKHRGWYTHNYHPVTGELAAFYTDAPFDQKFHIILNNAVGGDWASNTNQASEFSDTGGVDPAAFVDGNAMQIDYVRVYQCSLDRETGKGCGTYTPEYFADATLVEGEAPTITPPAPPGPVSDLVIFADAENPDWPMWDCCGGSTPTVEIDADSTYGATAEFSIGATPTVMGFITRDLDAPKPYDATSKLATGTVEFDLKVLSMPNDASADWFFKIEQGDADTAATFSLSESQEGVLPTQGQWQHYTFTLQQLADAGLDVSGINVVMVFPAWGQGEGAVYRVDNFKIGDGAGANSPELVLFEEQANPEWLPWDCCGGSTPIEVTDDGEHNTAVEFAIGAQPTVMGFKPADGSGVNFNASSILPSGVVQFEMKVTSMPNNAAAAWKFKIESNATSEAVELDLTDSVEGVAPVEGQWQTYTFKLADLSNQGLDVSAIDVIMVFPAWGQGEGAIYRIDNAKIYDPSFVGGSNAGLTLFADAEDATWLMWDCCGGSTPAVVTDNDTGAAAEFSIGAQPTVMGFKPADGSGVSYDASAFLNDGVVAFDLKVTSMPNNAAAPWLFKIESNQTSEAVELPITDSQEGFAPQLNQWQTYTFSLIDLYNQGLDVSAIDVVMVFPAWGQGEGAVYRIDNAYIGPARSVNNGGNSSDDSTGDDNANDDAASACTVPVCNGTFDSTDHWLNAIFDVNIVTEGANSFYQVDVTAAGNPWDVNISQVMTITPGATYTVSFKAKSDRARTMLVGLGLNHDPWTNKTETVSLTTDWQTFTYDIVADSFGDDNSRVLFDMGAEIGVVSIDDVTVVMK</sequence>
<dbReference type="eggNOG" id="COG2273">
    <property type="taxonomic scope" value="Bacteria"/>
</dbReference>
<dbReference type="PROSITE" id="PS51762">
    <property type="entry name" value="GH16_2"/>
    <property type="match status" value="1"/>
</dbReference>
<organism evidence="4 5">
    <name type="scientific">Catenovulum agarivorans DS-2</name>
    <dbReference type="NCBI Taxonomy" id="1328313"/>
    <lineage>
        <taxon>Bacteria</taxon>
        <taxon>Pseudomonadati</taxon>
        <taxon>Pseudomonadota</taxon>
        <taxon>Gammaproteobacteria</taxon>
        <taxon>Alteromonadales</taxon>
        <taxon>Alteromonadaceae</taxon>
        <taxon>Catenovulum</taxon>
    </lineage>
</organism>
<dbReference type="Gene3D" id="2.60.120.200">
    <property type="match status" value="1"/>
</dbReference>
<evidence type="ECO:0000259" key="3">
    <source>
        <dbReference type="PROSITE" id="PS51762"/>
    </source>
</evidence>
<dbReference type="Gene3D" id="2.60.120.430">
    <property type="entry name" value="Galactose-binding lectin"/>
    <property type="match status" value="3"/>
</dbReference>
<dbReference type="OrthoDB" id="9809583at2"/>
<keyword evidence="5" id="KW-1185">Reference proteome</keyword>
<gene>
    <name evidence="4" type="ORF">DS2_07078</name>
</gene>
<dbReference type="Proteomes" id="UP000019276">
    <property type="component" value="Unassembled WGS sequence"/>
</dbReference>
<keyword evidence="2" id="KW-0378">Hydrolase</keyword>
<accession>W7QYZ9</accession>
<dbReference type="InterPro" id="IPR003305">
    <property type="entry name" value="CenC_carb-bd"/>
</dbReference>
<dbReference type="InterPro" id="IPR050546">
    <property type="entry name" value="Glycosyl_Hydrlase_16"/>
</dbReference>